<dbReference type="InterPro" id="IPR006311">
    <property type="entry name" value="TAT_signal"/>
</dbReference>
<dbReference type="RefSeq" id="WP_203767160.1">
    <property type="nucleotide sequence ID" value="NZ_BAAAYJ010000010.1"/>
</dbReference>
<dbReference type="InterPro" id="IPR022790">
    <property type="entry name" value="GH26_dom"/>
</dbReference>
<dbReference type="InterPro" id="IPR017853">
    <property type="entry name" value="GH"/>
</dbReference>
<accession>A0A919MSX4</accession>
<evidence type="ECO:0000256" key="4">
    <source>
        <dbReference type="PROSITE-ProRule" id="PRU01100"/>
    </source>
</evidence>
<dbReference type="SUPFAM" id="SSF51445">
    <property type="entry name" value="(Trans)glycosidases"/>
    <property type="match status" value="1"/>
</dbReference>
<dbReference type="Pfam" id="PF02156">
    <property type="entry name" value="Glyco_hydro_26"/>
    <property type="match status" value="1"/>
</dbReference>
<organism evidence="8 9">
    <name type="scientific">Actinoplanes nipponensis</name>
    <dbReference type="NCBI Taxonomy" id="135950"/>
    <lineage>
        <taxon>Bacteria</taxon>
        <taxon>Bacillati</taxon>
        <taxon>Actinomycetota</taxon>
        <taxon>Actinomycetes</taxon>
        <taxon>Micromonosporales</taxon>
        <taxon>Micromonosporaceae</taxon>
        <taxon>Actinoplanes</taxon>
    </lineage>
</organism>
<evidence type="ECO:0000313" key="9">
    <source>
        <dbReference type="Proteomes" id="UP000647172"/>
    </source>
</evidence>
<comment type="similarity">
    <text evidence="1 4">Belongs to the glycosyl hydrolase 26 family.</text>
</comment>
<feature type="domain" description="GH26" evidence="7">
    <location>
        <begin position="43"/>
        <end position="340"/>
    </location>
</feature>
<dbReference type="Gene3D" id="3.20.20.80">
    <property type="entry name" value="Glycosidases"/>
    <property type="match status" value="1"/>
</dbReference>
<feature type="signal peptide" evidence="6">
    <location>
        <begin position="1"/>
        <end position="30"/>
    </location>
</feature>
<reference evidence="8" key="1">
    <citation type="submission" date="2021-01" db="EMBL/GenBank/DDBJ databases">
        <title>Whole genome shotgun sequence of Actinoplanes nipponensis NBRC 14063.</title>
        <authorList>
            <person name="Komaki H."/>
            <person name="Tamura T."/>
        </authorList>
    </citation>
    <scope>NUCLEOTIDE SEQUENCE</scope>
    <source>
        <strain evidence="8">NBRC 14063</strain>
    </source>
</reference>
<feature type="chain" id="PRO_5038031130" description="GH26 domain-containing protein" evidence="6">
    <location>
        <begin position="31"/>
        <end position="351"/>
    </location>
</feature>
<protein>
    <recommendedName>
        <fullName evidence="7">GH26 domain-containing protein</fullName>
    </recommendedName>
</protein>
<dbReference type="PROSITE" id="PS51764">
    <property type="entry name" value="GH26"/>
    <property type="match status" value="1"/>
</dbReference>
<dbReference type="InterPro" id="IPR000805">
    <property type="entry name" value="Glyco_hydro_26"/>
</dbReference>
<gene>
    <name evidence="8" type="ORF">Ani05nite_20490</name>
</gene>
<keyword evidence="2 4" id="KW-0378">Hydrolase</keyword>
<sequence length="351" mass="38047">MTPAHRAPGRLTRRHLVGGLAALAAVPAAALAVRAVGRDETPAEATSSPGRPATATPRPGASSTPAAVTKGGGPVPFRPGRAMLGAYLGLEGRSLTESLALRRGQLGRDQRIVHVFYDFTDTLPRTVEALPAKATPMVSWRGCPLADITSGDSDALIARAARQLKQQDRPVLLRWGWEMNGDWYKWSAARNGKDGKAYVAAWRRLHDIFAGEKATNVSWVWSPNWNSSPVAEWNTFAALYPGDEYVDWVGVSGYNLHRETPDKLFGGIYQAYAARKPLLITEVGAMDRGGRTKADWIALLAAWVEAHPGVGGVTWFDTDTHPGYAEKWRIDTDAESLAAYKAMAQSARFSG</sequence>
<proteinExistence type="inferred from homology"/>
<evidence type="ECO:0000256" key="3">
    <source>
        <dbReference type="ARBA" id="ARBA00023295"/>
    </source>
</evidence>
<keyword evidence="3 4" id="KW-0326">Glycosidase</keyword>
<dbReference type="Proteomes" id="UP000647172">
    <property type="component" value="Unassembled WGS sequence"/>
</dbReference>
<name>A0A919MSX4_9ACTN</name>
<feature type="active site" description="Proton donor" evidence="4">
    <location>
        <position position="178"/>
    </location>
</feature>
<dbReference type="PANTHER" id="PTHR40079:SF4">
    <property type="entry name" value="GH26 DOMAIN-CONTAINING PROTEIN-RELATED"/>
    <property type="match status" value="1"/>
</dbReference>
<feature type="region of interest" description="Disordered" evidence="5">
    <location>
        <begin position="40"/>
        <end position="75"/>
    </location>
</feature>
<evidence type="ECO:0000256" key="1">
    <source>
        <dbReference type="ARBA" id="ARBA00007754"/>
    </source>
</evidence>
<keyword evidence="9" id="KW-1185">Reference proteome</keyword>
<keyword evidence="6" id="KW-0732">Signal</keyword>
<evidence type="ECO:0000256" key="2">
    <source>
        <dbReference type="ARBA" id="ARBA00022801"/>
    </source>
</evidence>
<evidence type="ECO:0000256" key="5">
    <source>
        <dbReference type="SAM" id="MobiDB-lite"/>
    </source>
</evidence>
<dbReference type="GO" id="GO:0016985">
    <property type="term" value="F:mannan endo-1,4-beta-mannosidase activity"/>
    <property type="evidence" value="ECO:0007669"/>
    <property type="project" value="InterPro"/>
</dbReference>
<dbReference type="GO" id="GO:0006080">
    <property type="term" value="P:substituted mannan metabolic process"/>
    <property type="evidence" value="ECO:0007669"/>
    <property type="project" value="InterPro"/>
</dbReference>
<dbReference type="PROSITE" id="PS51318">
    <property type="entry name" value="TAT"/>
    <property type="match status" value="1"/>
</dbReference>
<evidence type="ECO:0000256" key="6">
    <source>
        <dbReference type="SAM" id="SignalP"/>
    </source>
</evidence>
<dbReference type="AlphaFoldDB" id="A0A919MSX4"/>
<evidence type="ECO:0000259" key="7">
    <source>
        <dbReference type="PROSITE" id="PS51764"/>
    </source>
</evidence>
<evidence type="ECO:0000313" key="8">
    <source>
        <dbReference type="EMBL" id="GIE48515.1"/>
    </source>
</evidence>
<dbReference type="PANTHER" id="PTHR40079">
    <property type="entry name" value="MANNAN ENDO-1,4-BETA-MANNOSIDASE E-RELATED"/>
    <property type="match status" value="1"/>
</dbReference>
<comment type="caution">
    <text evidence="8">The sequence shown here is derived from an EMBL/GenBank/DDBJ whole genome shotgun (WGS) entry which is preliminary data.</text>
</comment>
<dbReference type="EMBL" id="BOMQ01000026">
    <property type="protein sequence ID" value="GIE48515.1"/>
    <property type="molecule type" value="Genomic_DNA"/>
</dbReference>
<feature type="active site" description="Nucleophile" evidence="4">
    <location>
        <position position="282"/>
    </location>
</feature>